<gene>
    <name evidence="2" type="ORF">SDC9_98287</name>
</gene>
<reference evidence="2" key="1">
    <citation type="submission" date="2019-08" db="EMBL/GenBank/DDBJ databases">
        <authorList>
            <person name="Kucharzyk K."/>
            <person name="Murdoch R.W."/>
            <person name="Higgins S."/>
            <person name="Loffler F."/>
        </authorList>
    </citation>
    <scope>NUCLEOTIDE SEQUENCE</scope>
</reference>
<evidence type="ECO:0000313" key="2">
    <source>
        <dbReference type="EMBL" id="MPM51538.1"/>
    </source>
</evidence>
<feature type="region of interest" description="Disordered" evidence="1">
    <location>
        <begin position="44"/>
        <end position="91"/>
    </location>
</feature>
<comment type="caution">
    <text evidence="2">The sequence shown here is derived from an EMBL/GenBank/DDBJ whole genome shotgun (WGS) entry which is preliminary data.</text>
</comment>
<name>A0A645AFP4_9ZZZZ</name>
<dbReference type="EMBL" id="VSSQ01013459">
    <property type="protein sequence ID" value="MPM51538.1"/>
    <property type="molecule type" value="Genomic_DNA"/>
</dbReference>
<sequence>MLQPDLRIALGGRHQAMHRCKMLAQHRRWQACLAQQVTPDFGLHNIGSGHKAQHDGDTIASKSPGVNNANPMHDARLFGRPINPPHAPCSG</sequence>
<protein>
    <submittedName>
        <fullName evidence="2">Uncharacterized protein</fullName>
    </submittedName>
</protein>
<feature type="compositionally biased region" description="Polar residues" evidence="1">
    <location>
        <begin position="60"/>
        <end position="70"/>
    </location>
</feature>
<proteinExistence type="predicted"/>
<organism evidence="2">
    <name type="scientific">bioreactor metagenome</name>
    <dbReference type="NCBI Taxonomy" id="1076179"/>
    <lineage>
        <taxon>unclassified sequences</taxon>
        <taxon>metagenomes</taxon>
        <taxon>ecological metagenomes</taxon>
    </lineage>
</organism>
<evidence type="ECO:0000256" key="1">
    <source>
        <dbReference type="SAM" id="MobiDB-lite"/>
    </source>
</evidence>
<feature type="compositionally biased region" description="Pro residues" evidence="1">
    <location>
        <begin position="82"/>
        <end position="91"/>
    </location>
</feature>
<dbReference type="AlphaFoldDB" id="A0A645AFP4"/>
<accession>A0A645AFP4</accession>